<accession>A0ABV4WNH9</accession>
<organism evidence="2 3">
    <name type="scientific">Floridaenema evergladense BLCC-F167</name>
    <dbReference type="NCBI Taxonomy" id="3153639"/>
    <lineage>
        <taxon>Bacteria</taxon>
        <taxon>Bacillati</taxon>
        <taxon>Cyanobacteriota</taxon>
        <taxon>Cyanophyceae</taxon>
        <taxon>Oscillatoriophycideae</taxon>
        <taxon>Aerosakkonematales</taxon>
        <taxon>Aerosakkonemataceae</taxon>
        <taxon>Floridanema</taxon>
        <taxon>Floridanema evergladense</taxon>
    </lineage>
</organism>
<reference evidence="2 3" key="1">
    <citation type="submission" date="2024-09" db="EMBL/GenBank/DDBJ databases">
        <title>Floridaenema gen nov. (Aerosakkonemataceae, Aerosakkonematales ord. nov., Cyanobacteria) from benthic tropical and subtropical fresh waters, with the description of four new species.</title>
        <authorList>
            <person name="Moretto J.A."/>
            <person name="Berthold D.E."/>
            <person name="Lefler F.W."/>
            <person name="Huang I.-S."/>
            <person name="Laughinghouse H. IV."/>
        </authorList>
    </citation>
    <scope>NUCLEOTIDE SEQUENCE [LARGE SCALE GENOMIC DNA]</scope>
    <source>
        <strain evidence="2 3">BLCC-F167</strain>
    </source>
</reference>
<dbReference type="EMBL" id="JBHFNT010000150">
    <property type="protein sequence ID" value="MFB2836432.1"/>
    <property type="molecule type" value="Genomic_DNA"/>
</dbReference>
<protein>
    <submittedName>
        <fullName evidence="2">ParA family protein</fullName>
    </submittedName>
</protein>
<keyword evidence="3" id="KW-1185">Reference proteome</keyword>
<dbReference type="InterPro" id="IPR027417">
    <property type="entry name" value="P-loop_NTPase"/>
</dbReference>
<proteinExistence type="predicted"/>
<evidence type="ECO:0000313" key="2">
    <source>
        <dbReference type="EMBL" id="MFB2836432.1"/>
    </source>
</evidence>
<feature type="domain" description="AAA" evidence="1">
    <location>
        <begin position="1"/>
        <end position="208"/>
    </location>
</feature>
<gene>
    <name evidence="2" type="ORF">ACE1CA_18020</name>
</gene>
<dbReference type="CDD" id="cd02042">
    <property type="entry name" value="ParAB_family"/>
    <property type="match status" value="1"/>
</dbReference>
<dbReference type="Gene3D" id="3.40.50.300">
    <property type="entry name" value="P-loop containing nucleotide triphosphate hydrolases"/>
    <property type="match status" value="1"/>
</dbReference>
<sequence>MRVISVVNYKGGVGKTTLTANIAAELAWRGHNVLLMDSDPQCSLTFSLIEPEYWKENLEDTKTMKQFFDAVLDDENDVSLFELITTPEKTNSKLKQGRLDLICSHLKLLDVDMDLACELFALGMRKQRKNYLKVYRRIAEGLKELEDTNPQEYDYIFIDCPPNFNIVTKSSIVASDYILIPAKPDYLSTLGIDYLQRSVNDLIREYNEYAAGENCEIITPQVLGVVFTMVQFYDSNPIAAQSNYITRTKRLGMPVFSTYLRENKSLFATNQETGIPVVLNRYSNQGFQNIVTEITELVNEFESILG</sequence>
<name>A0ABV4WNH9_9CYAN</name>
<dbReference type="SUPFAM" id="SSF52540">
    <property type="entry name" value="P-loop containing nucleoside triphosphate hydrolases"/>
    <property type="match status" value="1"/>
</dbReference>
<comment type="caution">
    <text evidence="2">The sequence shown here is derived from an EMBL/GenBank/DDBJ whole genome shotgun (WGS) entry which is preliminary data.</text>
</comment>
<evidence type="ECO:0000259" key="1">
    <source>
        <dbReference type="Pfam" id="PF13614"/>
    </source>
</evidence>
<dbReference type="PANTHER" id="PTHR13696">
    <property type="entry name" value="P-LOOP CONTAINING NUCLEOSIDE TRIPHOSPHATE HYDROLASE"/>
    <property type="match status" value="1"/>
</dbReference>
<dbReference type="InterPro" id="IPR050678">
    <property type="entry name" value="DNA_Partitioning_ATPase"/>
</dbReference>
<dbReference type="Pfam" id="PF13614">
    <property type="entry name" value="AAA_31"/>
    <property type="match status" value="1"/>
</dbReference>
<dbReference type="InterPro" id="IPR025669">
    <property type="entry name" value="AAA_dom"/>
</dbReference>
<evidence type="ECO:0000313" key="3">
    <source>
        <dbReference type="Proteomes" id="UP001576780"/>
    </source>
</evidence>
<dbReference type="Proteomes" id="UP001576780">
    <property type="component" value="Unassembled WGS sequence"/>
</dbReference>
<dbReference type="RefSeq" id="WP_413278816.1">
    <property type="nucleotide sequence ID" value="NZ_JBHFNT010000150.1"/>
</dbReference>
<dbReference type="PANTHER" id="PTHR13696:SF99">
    <property type="entry name" value="COBYRINIC ACID AC-DIAMIDE SYNTHASE"/>
    <property type="match status" value="1"/>
</dbReference>